<evidence type="ECO:0000256" key="4">
    <source>
        <dbReference type="ARBA" id="ARBA00022989"/>
    </source>
</evidence>
<keyword evidence="5 6" id="KW-0472">Membrane</keyword>
<dbReference type="GO" id="GO:0015112">
    <property type="term" value="F:nitrate transmembrane transporter activity"/>
    <property type="evidence" value="ECO:0007669"/>
    <property type="project" value="InterPro"/>
</dbReference>
<feature type="transmembrane region" description="Helical" evidence="6">
    <location>
        <begin position="132"/>
        <end position="154"/>
    </location>
</feature>
<dbReference type="OrthoDB" id="9771451at2"/>
<feature type="transmembrane region" description="Helical" evidence="6">
    <location>
        <begin position="300"/>
        <end position="319"/>
    </location>
</feature>
<protein>
    <submittedName>
        <fullName evidence="7">NarK/NasA family nitrate transporter</fullName>
    </submittedName>
</protein>
<reference evidence="7 8" key="1">
    <citation type="submission" date="2019-03" db="EMBL/GenBank/DDBJ databases">
        <title>Paracraurococcus aquatilis NE82 genome sequence.</title>
        <authorList>
            <person name="Zhao Y."/>
            <person name="Du Z."/>
        </authorList>
    </citation>
    <scope>NUCLEOTIDE SEQUENCE [LARGE SCALE GENOMIC DNA]</scope>
    <source>
        <strain evidence="7 8">NE82</strain>
    </source>
</reference>
<feature type="transmembrane region" description="Helical" evidence="6">
    <location>
        <begin position="331"/>
        <end position="348"/>
    </location>
</feature>
<feature type="transmembrane region" description="Helical" evidence="6">
    <location>
        <begin position="263"/>
        <end position="288"/>
    </location>
</feature>
<comment type="subcellular location">
    <subcellularLocation>
        <location evidence="1">Membrane</location>
        <topology evidence="1">Multi-pass membrane protein</topology>
    </subcellularLocation>
</comment>
<dbReference type="RefSeq" id="WP_132292805.1">
    <property type="nucleotide sequence ID" value="NZ_SKBM01000019.1"/>
</dbReference>
<dbReference type="Proteomes" id="UP000295023">
    <property type="component" value="Unassembled WGS sequence"/>
</dbReference>
<proteinExistence type="inferred from homology"/>
<feature type="transmembrane region" description="Helical" evidence="6">
    <location>
        <begin position="224"/>
        <end position="242"/>
    </location>
</feature>
<dbReference type="InterPro" id="IPR011701">
    <property type="entry name" value="MFS"/>
</dbReference>
<dbReference type="SUPFAM" id="SSF103473">
    <property type="entry name" value="MFS general substrate transporter"/>
    <property type="match status" value="1"/>
</dbReference>
<feature type="transmembrane region" description="Helical" evidence="6">
    <location>
        <begin position="360"/>
        <end position="380"/>
    </location>
</feature>
<gene>
    <name evidence="7" type="ORF">EXY23_18495</name>
</gene>
<comment type="similarity">
    <text evidence="2">Belongs to the major facilitator superfamily. Nitrate/nitrite porter (TC 2.A.1.8) family.</text>
</comment>
<organism evidence="7 8">
    <name type="scientific">Roseicella aquatilis</name>
    <dbReference type="NCBI Taxonomy" id="2527868"/>
    <lineage>
        <taxon>Bacteria</taxon>
        <taxon>Pseudomonadati</taxon>
        <taxon>Pseudomonadota</taxon>
        <taxon>Alphaproteobacteria</taxon>
        <taxon>Acetobacterales</taxon>
        <taxon>Roseomonadaceae</taxon>
        <taxon>Roseicella</taxon>
    </lineage>
</organism>
<dbReference type="Gene3D" id="1.20.1250.20">
    <property type="entry name" value="MFS general substrate transporter like domains"/>
    <property type="match status" value="1"/>
</dbReference>
<keyword evidence="4 6" id="KW-1133">Transmembrane helix</keyword>
<dbReference type="EMBL" id="SKBM01000019">
    <property type="protein sequence ID" value="TCZ57319.1"/>
    <property type="molecule type" value="Genomic_DNA"/>
</dbReference>
<evidence type="ECO:0000256" key="6">
    <source>
        <dbReference type="SAM" id="Phobius"/>
    </source>
</evidence>
<dbReference type="GO" id="GO:0016020">
    <property type="term" value="C:membrane"/>
    <property type="evidence" value="ECO:0007669"/>
    <property type="project" value="UniProtKB-SubCell"/>
</dbReference>
<feature type="transmembrane region" description="Helical" evidence="6">
    <location>
        <begin position="166"/>
        <end position="193"/>
    </location>
</feature>
<evidence type="ECO:0000256" key="1">
    <source>
        <dbReference type="ARBA" id="ARBA00004141"/>
    </source>
</evidence>
<dbReference type="Pfam" id="PF07690">
    <property type="entry name" value="MFS_1"/>
    <property type="match status" value="1"/>
</dbReference>
<dbReference type="AlphaFoldDB" id="A0A4R4DBM1"/>
<feature type="transmembrane region" description="Helical" evidence="6">
    <location>
        <begin position="108"/>
        <end position="126"/>
    </location>
</feature>
<feature type="transmembrane region" description="Helical" evidence="6">
    <location>
        <begin position="38"/>
        <end position="58"/>
    </location>
</feature>
<dbReference type="InterPro" id="IPR036259">
    <property type="entry name" value="MFS_trans_sf"/>
</dbReference>
<feature type="transmembrane region" description="Helical" evidence="6">
    <location>
        <begin position="427"/>
        <end position="446"/>
    </location>
</feature>
<comment type="caution">
    <text evidence="7">The sequence shown here is derived from an EMBL/GenBank/DDBJ whole genome shotgun (WGS) entry which is preliminary data.</text>
</comment>
<evidence type="ECO:0000313" key="7">
    <source>
        <dbReference type="EMBL" id="TCZ57319.1"/>
    </source>
</evidence>
<feature type="transmembrane region" description="Helical" evidence="6">
    <location>
        <begin position="392"/>
        <end position="415"/>
    </location>
</feature>
<accession>A0A4R4DBM1</accession>
<keyword evidence="3 6" id="KW-0812">Transmembrane</keyword>
<evidence type="ECO:0000256" key="3">
    <source>
        <dbReference type="ARBA" id="ARBA00022692"/>
    </source>
</evidence>
<keyword evidence="8" id="KW-1185">Reference proteome</keyword>
<dbReference type="InterPro" id="IPR044772">
    <property type="entry name" value="NO3_transporter"/>
</dbReference>
<evidence type="ECO:0000313" key="8">
    <source>
        <dbReference type="Proteomes" id="UP000295023"/>
    </source>
</evidence>
<sequence>MSTTLEKAGAASRAGGTWLDRWQPEDAAFWASEGKTRAWATLVVTTFDLTLAFITWFVVSALVVRLPALGFRLSTDQLFWLAAMPGLAGGTLRIAHTFLTPLLGTRHVVALSTLSLLIPAVGWFYAVQDPATPYWVLMLLAFASGLGGGNFSSFMPSTSLFFPKRLAGTALAIQAGVGNFGVSVVQFVTPWIIGLSLADGMLGEGQILRAANGATKTVWLQNATAIYVPLILLGAVAAWAFLRSVPVKANFRDQLDIFRLKHGLIMTVLYIMTFGIFSGLAAVFPLLIKQCYGGLPGAPDPLAFAFLGPLVGSLARVLAGPVADRFGGAKVTQVAGFGMLACTLAVPFTTQPTSMADFPYFVGAMLGLFLFAGIGNASTFKQMPMLFPPRQAAGVIGWTAAMAAYGPFACGLLIGQSIAFFGSPNAFFWWCAVYFTACIGLNWFFYARRNAPNPC</sequence>
<dbReference type="PANTHER" id="PTHR23515">
    <property type="entry name" value="HIGH-AFFINITY NITRATE TRANSPORTER 2.3"/>
    <property type="match status" value="1"/>
</dbReference>
<feature type="transmembrane region" description="Helical" evidence="6">
    <location>
        <begin position="78"/>
        <end position="96"/>
    </location>
</feature>
<evidence type="ECO:0000256" key="2">
    <source>
        <dbReference type="ARBA" id="ARBA00008432"/>
    </source>
</evidence>
<evidence type="ECO:0000256" key="5">
    <source>
        <dbReference type="ARBA" id="ARBA00023136"/>
    </source>
</evidence>
<name>A0A4R4DBM1_9PROT</name>